<dbReference type="PANTHER" id="PTHR45138">
    <property type="entry name" value="REGULATORY COMPONENTS OF SENSORY TRANSDUCTION SYSTEM"/>
    <property type="match status" value="1"/>
</dbReference>
<dbReference type="CDD" id="cd01949">
    <property type="entry name" value="GGDEF"/>
    <property type="match status" value="1"/>
</dbReference>
<dbReference type="GO" id="GO:0052621">
    <property type="term" value="F:diguanylate cyclase activity"/>
    <property type="evidence" value="ECO:0007669"/>
    <property type="project" value="UniProtKB-EC"/>
</dbReference>
<reference evidence="11 12" key="1">
    <citation type="submission" date="2017-09" db="EMBL/GenBank/DDBJ databases">
        <title>Comparative genomics of rhizobia isolated from Phaseolus vulgaris in China.</title>
        <authorList>
            <person name="Tong W."/>
        </authorList>
    </citation>
    <scope>NUCLEOTIDE SEQUENCE [LARGE SCALE GENOMIC DNA]</scope>
    <source>
        <strain evidence="11 12">C5</strain>
    </source>
</reference>
<dbReference type="InterPro" id="IPR043128">
    <property type="entry name" value="Rev_trsase/Diguanyl_cyclase"/>
</dbReference>
<dbReference type="EC" id="2.7.7.65" evidence="2"/>
<dbReference type="InterPro" id="IPR000160">
    <property type="entry name" value="GGDEF_dom"/>
</dbReference>
<dbReference type="GO" id="GO:0000155">
    <property type="term" value="F:phosphorelay sensor kinase activity"/>
    <property type="evidence" value="ECO:0007669"/>
    <property type="project" value="InterPro"/>
</dbReference>
<evidence type="ECO:0000256" key="3">
    <source>
        <dbReference type="ARBA" id="ARBA00022475"/>
    </source>
</evidence>
<keyword evidence="12" id="KW-1185">Reference proteome</keyword>
<evidence type="ECO:0000256" key="7">
    <source>
        <dbReference type="ARBA" id="ARBA00034247"/>
    </source>
</evidence>
<feature type="transmembrane region" description="Helical" evidence="8">
    <location>
        <begin position="162"/>
        <end position="182"/>
    </location>
</feature>
<dbReference type="InterPro" id="IPR035965">
    <property type="entry name" value="PAS-like_dom_sf"/>
</dbReference>
<evidence type="ECO:0000259" key="10">
    <source>
        <dbReference type="PROSITE" id="PS50887"/>
    </source>
</evidence>
<dbReference type="Pfam" id="PF00990">
    <property type="entry name" value="GGDEF"/>
    <property type="match status" value="1"/>
</dbReference>
<evidence type="ECO:0000256" key="4">
    <source>
        <dbReference type="ARBA" id="ARBA00022692"/>
    </source>
</evidence>
<evidence type="ECO:0000256" key="8">
    <source>
        <dbReference type="SAM" id="Phobius"/>
    </source>
</evidence>
<evidence type="ECO:0000313" key="12">
    <source>
        <dbReference type="Proteomes" id="UP000220768"/>
    </source>
</evidence>
<dbReference type="Pfam" id="PF12860">
    <property type="entry name" value="PAS_7"/>
    <property type="match status" value="1"/>
</dbReference>
<dbReference type="InterPro" id="IPR000700">
    <property type="entry name" value="PAS-assoc_C"/>
</dbReference>
<feature type="transmembrane region" description="Helical" evidence="8">
    <location>
        <begin position="103"/>
        <end position="120"/>
    </location>
</feature>
<feature type="domain" description="PAC" evidence="9">
    <location>
        <begin position="263"/>
        <end position="315"/>
    </location>
</feature>
<dbReference type="FunFam" id="3.30.70.270:FF:000001">
    <property type="entry name" value="Diguanylate cyclase domain protein"/>
    <property type="match status" value="1"/>
</dbReference>
<dbReference type="CDD" id="cd00130">
    <property type="entry name" value="PAS"/>
    <property type="match status" value="1"/>
</dbReference>
<dbReference type="InterPro" id="IPR013656">
    <property type="entry name" value="PAS_4"/>
</dbReference>
<dbReference type="Proteomes" id="UP000220768">
    <property type="component" value="Unassembled WGS sequence"/>
</dbReference>
<evidence type="ECO:0000256" key="6">
    <source>
        <dbReference type="ARBA" id="ARBA00023136"/>
    </source>
</evidence>
<dbReference type="GO" id="GO:1902201">
    <property type="term" value="P:negative regulation of bacterial-type flagellum-dependent cell motility"/>
    <property type="evidence" value="ECO:0007669"/>
    <property type="project" value="TreeGrafter"/>
</dbReference>
<feature type="transmembrane region" description="Helical" evidence="8">
    <location>
        <begin position="7"/>
        <end position="25"/>
    </location>
</feature>
<dbReference type="InterPro" id="IPR011620">
    <property type="entry name" value="Sig_transdc_His_kinase_LytS_TM"/>
</dbReference>
<gene>
    <name evidence="11" type="ORF">CO666_27575</name>
</gene>
<name>A0A2A6J4J0_9HYPH</name>
<keyword evidence="6 8" id="KW-0472">Membrane</keyword>
<evidence type="ECO:0000256" key="5">
    <source>
        <dbReference type="ARBA" id="ARBA00022989"/>
    </source>
</evidence>
<sequence length="622" mass="67595">MPWQVLIGNVAAVSLVISVWMHLHYKLYRLTEVQAQLGFGLMMGLGAVLSMLLSVEVGSGYYLDLRSTLLAVSAVYGGPLAVLVTGALTAAQRISMGGAGVEPALISIMLVSALGLAVRIRFGRGTADAKKAVACAVTVAAVTLTMSILHRTGNPPVTALSLAIIAGKFAATLAAASVITYFRAFTLERDILKAALTQAPDFHYVKDRNSRFVVTNLNVARDHDRTRSSEMVGLTDFDLYPSEMAQTFFDREQEIMSSGEPLVDFEEPLVEENGRERWFVTSKIPLRNRHGDLIGLSGVTRDITEKKRLIQEAVDSKNVLSQAMTEMSDGLAMFNPEGRLVFCNDQYRAAFPGSADARQPGAHIADILQAAMRSGERIDVSPDAGEDWIETSAAQLFLTHDSEIPMFDGRWLRQRTRLAADGSALVVVSDITAMKHSEERLTQLALKMKGLADTDALTGIANRRVFDEAIAEEFARARRVDSALSLLLIDVDHFKAYNDSYGHLEGDNCLRVIGEVLGSVTKRPSDLAARFGGEEFAILLPGTDRDGALRLARMLLSALHRRAIPHRESSKGMVTVSIGVATMSERFSTPAELIEAADQALYAAKKNGRDRVEVAATQARAA</sequence>
<dbReference type="InterPro" id="IPR029787">
    <property type="entry name" value="Nucleotide_cyclase"/>
</dbReference>
<keyword evidence="5 8" id="KW-1133">Transmembrane helix</keyword>
<dbReference type="Gene3D" id="3.30.70.270">
    <property type="match status" value="1"/>
</dbReference>
<evidence type="ECO:0000256" key="2">
    <source>
        <dbReference type="ARBA" id="ARBA00012528"/>
    </source>
</evidence>
<comment type="subcellular location">
    <subcellularLocation>
        <location evidence="1">Cell membrane</location>
        <topology evidence="1">Multi-pass membrane protein</topology>
    </subcellularLocation>
</comment>
<dbReference type="InterPro" id="IPR000014">
    <property type="entry name" value="PAS"/>
</dbReference>
<keyword evidence="3" id="KW-1003">Cell membrane</keyword>
<dbReference type="AlphaFoldDB" id="A0A2A6J4J0"/>
<feature type="transmembrane region" description="Helical" evidence="8">
    <location>
        <begin position="37"/>
        <end position="57"/>
    </location>
</feature>
<dbReference type="PROSITE" id="PS50887">
    <property type="entry name" value="GGDEF"/>
    <property type="match status" value="1"/>
</dbReference>
<keyword evidence="4 8" id="KW-0812">Transmembrane</keyword>
<protein>
    <recommendedName>
        <fullName evidence="2">diguanylate cyclase</fullName>
        <ecNumber evidence="2">2.7.7.65</ecNumber>
    </recommendedName>
</protein>
<dbReference type="GO" id="GO:0043709">
    <property type="term" value="P:cell adhesion involved in single-species biofilm formation"/>
    <property type="evidence" value="ECO:0007669"/>
    <property type="project" value="TreeGrafter"/>
</dbReference>
<evidence type="ECO:0000313" key="11">
    <source>
        <dbReference type="EMBL" id="PDT01076.1"/>
    </source>
</evidence>
<dbReference type="Pfam" id="PF08448">
    <property type="entry name" value="PAS_4"/>
    <property type="match status" value="1"/>
</dbReference>
<proteinExistence type="predicted"/>
<comment type="caution">
    <text evidence="11">The sequence shown here is derived from an EMBL/GenBank/DDBJ whole genome shotgun (WGS) entry which is preliminary data.</text>
</comment>
<dbReference type="NCBIfam" id="TIGR00254">
    <property type="entry name" value="GGDEF"/>
    <property type="match status" value="1"/>
</dbReference>
<dbReference type="PROSITE" id="PS50113">
    <property type="entry name" value="PAC"/>
    <property type="match status" value="1"/>
</dbReference>
<dbReference type="NCBIfam" id="TIGR00229">
    <property type="entry name" value="sensory_box"/>
    <property type="match status" value="1"/>
</dbReference>
<dbReference type="GO" id="GO:0071555">
    <property type="term" value="P:cell wall organization"/>
    <property type="evidence" value="ECO:0007669"/>
    <property type="project" value="InterPro"/>
</dbReference>
<evidence type="ECO:0000259" key="9">
    <source>
        <dbReference type="PROSITE" id="PS50113"/>
    </source>
</evidence>
<dbReference type="SMART" id="SM00267">
    <property type="entry name" value="GGDEF"/>
    <property type="match status" value="1"/>
</dbReference>
<dbReference type="RefSeq" id="WP_097615195.1">
    <property type="nucleotide sequence ID" value="NZ_NWSV01000027.1"/>
</dbReference>
<dbReference type="EMBL" id="NWSV01000027">
    <property type="protein sequence ID" value="PDT01076.1"/>
    <property type="molecule type" value="Genomic_DNA"/>
</dbReference>
<dbReference type="InterPro" id="IPR050469">
    <property type="entry name" value="Diguanylate_Cyclase"/>
</dbReference>
<comment type="catalytic activity">
    <reaction evidence="7">
        <text>2 GTP = 3',3'-c-di-GMP + 2 diphosphate</text>
        <dbReference type="Rhea" id="RHEA:24898"/>
        <dbReference type="ChEBI" id="CHEBI:33019"/>
        <dbReference type="ChEBI" id="CHEBI:37565"/>
        <dbReference type="ChEBI" id="CHEBI:58805"/>
        <dbReference type="EC" id="2.7.7.65"/>
    </reaction>
</comment>
<accession>A0A2A6J4J0</accession>
<dbReference type="SUPFAM" id="SSF55785">
    <property type="entry name" value="PYP-like sensor domain (PAS domain)"/>
    <property type="match status" value="2"/>
</dbReference>
<dbReference type="PANTHER" id="PTHR45138:SF9">
    <property type="entry name" value="DIGUANYLATE CYCLASE DGCM-RELATED"/>
    <property type="match status" value="1"/>
</dbReference>
<dbReference type="GO" id="GO:0005886">
    <property type="term" value="C:plasma membrane"/>
    <property type="evidence" value="ECO:0007669"/>
    <property type="project" value="UniProtKB-SubCell"/>
</dbReference>
<dbReference type="SUPFAM" id="SSF55073">
    <property type="entry name" value="Nucleotide cyclase"/>
    <property type="match status" value="1"/>
</dbReference>
<feature type="transmembrane region" description="Helical" evidence="8">
    <location>
        <begin position="69"/>
        <end position="91"/>
    </location>
</feature>
<feature type="domain" description="GGDEF" evidence="10">
    <location>
        <begin position="482"/>
        <end position="617"/>
    </location>
</feature>
<organism evidence="11 12">
    <name type="scientific">Rhizobium chutanense</name>
    <dbReference type="NCBI Taxonomy" id="2035448"/>
    <lineage>
        <taxon>Bacteria</taxon>
        <taxon>Pseudomonadati</taxon>
        <taxon>Pseudomonadota</taxon>
        <taxon>Alphaproteobacteria</taxon>
        <taxon>Hyphomicrobiales</taxon>
        <taxon>Rhizobiaceae</taxon>
        <taxon>Rhizobium/Agrobacterium group</taxon>
        <taxon>Rhizobium</taxon>
    </lineage>
</organism>
<dbReference type="Pfam" id="PF07694">
    <property type="entry name" value="5TM-5TMR_LYT"/>
    <property type="match status" value="1"/>
</dbReference>
<evidence type="ECO:0000256" key="1">
    <source>
        <dbReference type="ARBA" id="ARBA00004651"/>
    </source>
</evidence>
<dbReference type="Gene3D" id="3.30.450.20">
    <property type="entry name" value="PAS domain"/>
    <property type="match status" value="2"/>
</dbReference>